<comment type="caution">
    <text evidence="8">The sequence shown here is derived from an EMBL/GenBank/DDBJ whole genome shotgun (WGS) entry which is preliminary data.</text>
</comment>
<dbReference type="Proteomes" id="UP000824782">
    <property type="component" value="Unassembled WGS sequence"/>
</dbReference>
<dbReference type="PANTHER" id="PTHR24012">
    <property type="entry name" value="RNA BINDING PROTEIN"/>
    <property type="match status" value="1"/>
</dbReference>
<dbReference type="Pfam" id="PF00658">
    <property type="entry name" value="MLLE"/>
    <property type="match status" value="1"/>
</dbReference>
<gene>
    <name evidence="8" type="ORF">GDO81_010494</name>
</gene>
<proteinExistence type="inferred from homology"/>
<evidence type="ECO:0000256" key="3">
    <source>
        <dbReference type="ARBA" id="ARBA00022884"/>
    </source>
</evidence>
<dbReference type="FunFam" id="3.30.70.330:FF:000049">
    <property type="entry name" value="Polyadenylate-binding protein"/>
    <property type="match status" value="1"/>
</dbReference>
<feature type="domain" description="RRM" evidence="6">
    <location>
        <begin position="96"/>
        <end position="169"/>
    </location>
</feature>
<dbReference type="EMBL" id="WNYA01000004">
    <property type="protein sequence ID" value="KAG8578444.1"/>
    <property type="molecule type" value="Genomic_DNA"/>
</dbReference>
<feature type="domain" description="RRM" evidence="6">
    <location>
        <begin position="11"/>
        <end position="89"/>
    </location>
</feature>
<organism evidence="8 9">
    <name type="scientific">Engystomops pustulosus</name>
    <name type="common">Tungara frog</name>
    <name type="synonym">Physalaemus pustulosus</name>
    <dbReference type="NCBI Taxonomy" id="76066"/>
    <lineage>
        <taxon>Eukaryota</taxon>
        <taxon>Metazoa</taxon>
        <taxon>Chordata</taxon>
        <taxon>Craniata</taxon>
        <taxon>Vertebrata</taxon>
        <taxon>Euteleostomi</taxon>
        <taxon>Amphibia</taxon>
        <taxon>Batrachia</taxon>
        <taxon>Anura</taxon>
        <taxon>Neobatrachia</taxon>
        <taxon>Hyloidea</taxon>
        <taxon>Leptodactylidae</taxon>
        <taxon>Leiuperinae</taxon>
        <taxon>Engystomops</taxon>
    </lineage>
</organism>
<dbReference type="InterPro" id="IPR000504">
    <property type="entry name" value="RRM_dom"/>
</dbReference>
<dbReference type="Pfam" id="PF00076">
    <property type="entry name" value="RRM_1"/>
    <property type="match status" value="4"/>
</dbReference>
<feature type="domain" description="PABC" evidence="7">
    <location>
        <begin position="516"/>
        <end position="593"/>
    </location>
</feature>
<dbReference type="CDD" id="cd12378">
    <property type="entry name" value="RRM1_I_PABPs"/>
    <property type="match status" value="1"/>
</dbReference>
<dbReference type="InterPro" id="IPR002004">
    <property type="entry name" value="PABP_HYD_C"/>
</dbReference>
<evidence type="ECO:0000256" key="2">
    <source>
        <dbReference type="ARBA" id="ARBA00022737"/>
    </source>
</evidence>
<feature type="domain" description="RRM" evidence="6">
    <location>
        <begin position="186"/>
        <end position="263"/>
    </location>
</feature>
<reference evidence="8" key="1">
    <citation type="thesis" date="2020" institute="ProQuest LLC" country="789 East Eisenhower Parkway, Ann Arbor, MI, USA">
        <title>Comparative Genomics and Chromosome Evolution.</title>
        <authorList>
            <person name="Mudd A.B."/>
        </authorList>
    </citation>
    <scope>NUCLEOTIDE SEQUENCE</scope>
    <source>
        <strain evidence="8">237g6f4</strain>
        <tissue evidence="8">Blood</tissue>
    </source>
</reference>
<accession>A0AAV7C1E2</accession>
<dbReference type="FunFam" id="1.10.1900.10:FF:000001">
    <property type="entry name" value="Polyadenylate-binding protein"/>
    <property type="match status" value="1"/>
</dbReference>
<evidence type="ECO:0000259" key="6">
    <source>
        <dbReference type="PROSITE" id="PS50102"/>
    </source>
</evidence>
<dbReference type="PROSITE" id="PS50102">
    <property type="entry name" value="RRM"/>
    <property type="match status" value="4"/>
</dbReference>
<dbReference type="InterPro" id="IPR036053">
    <property type="entry name" value="PABP-dom"/>
</dbReference>
<keyword evidence="9" id="KW-1185">Reference proteome</keyword>
<dbReference type="NCBIfam" id="TIGR01628">
    <property type="entry name" value="PABP-1234"/>
    <property type="match status" value="1"/>
</dbReference>
<dbReference type="PROSITE" id="PS51309">
    <property type="entry name" value="PABC"/>
    <property type="match status" value="1"/>
</dbReference>
<evidence type="ECO:0000256" key="4">
    <source>
        <dbReference type="PROSITE-ProRule" id="PRU00176"/>
    </source>
</evidence>
<dbReference type="Gene3D" id="1.10.1900.10">
    <property type="entry name" value="c-terminal domain of poly(a) binding protein"/>
    <property type="match status" value="1"/>
</dbReference>
<dbReference type="GO" id="GO:0005737">
    <property type="term" value="C:cytoplasm"/>
    <property type="evidence" value="ECO:0007669"/>
    <property type="project" value="UniProtKB-SubCell"/>
</dbReference>
<comment type="function">
    <text evidence="5">Binds the poly(A) tail of mRNA.</text>
</comment>
<evidence type="ECO:0000256" key="5">
    <source>
        <dbReference type="RuleBase" id="RU362004"/>
    </source>
</evidence>
<dbReference type="SMART" id="SM00360">
    <property type="entry name" value="RRM"/>
    <property type="match status" value="4"/>
</dbReference>
<evidence type="ECO:0000313" key="9">
    <source>
        <dbReference type="Proteomes" id="UP000824782"/>
    </source>
</evidence>
<name>A0AAV7C1E2_ENGPU</name>
<evidence type="ECO:0000256" key="1">
    <source>
        <dbReference type="ARBA" id="ARBA00008557"/>
    </source>
</evidence>
<dbReference type="CDD" id="cd12381">
    <property type="entry name" value="RRM4_I_PABPs"/>
    <property type="match status" value="1"/>
</dbReference>
<keyword evidence="3 4" id="KW-0694">RNA-binding</keyword>
<feature type="domain" description="RRM" evidence="6">
    <location>
        <begin position="289"/>
        <end position="365"/>
    </location>
</feature>
<evidence type="ECO:0000259" key="7">
    <source>
        <dbReference type="PROSITE" id="PS51309"/>
    </source>
</evidence>
<keyword evidence="2" id="KW-0677">Repeat</keyword>
<dbReference type="SUPFAM" id="SSF63570">
    <property type="entry name" value="PABC (PABP) domain"/>
    <property type="match status" value="1"/>
</dbReference>
<protein>
    <recommendedName>
        <fullName evidence="5">Polyadenylate-binding protein</fullName>
        <shortName evidence="5">PABP</shortName>
    </recommendedName>
</protein>
<dbReference type="CDD" id="cd12380">
    <property type="entry name" value="RRM3_I_PABPs"/>
    <property type="match status" value="1"/>
</dbReference>
<dbReference type="FunFam" id="3.30.70.330:FF:000091">
    <property type="entry name" value="Polyadenylate-binding protein"/>
    <property type="match status" value="1"/>
</dbReference>
<sequence>MGSEHRKPSETSLFIANLHPDVSELMLFEKFRPAGPILSIRVCRDPVTRLSYGYAYVNFQSTTDAQRVVDTMNYDVICGRPVRIMWSLHDPSLYKSGVFIKNLESSIDTKTLEETFSPFGKIQASRMMGDEMGSALVHFERQESAAEAIAKMNGVPLNGHKILVEPFKSRSKREVEFCARAAKDFTNIYIKNFGEEVDDKKLKELFNSCGRMLSVKVMTDETGKSKGFGFVNFEQHEDAQKAVKEMNGRIWNGRIIYVGRAQKKAERHYELKRKFEQIKRDRVNRCQGNNLYVKNLDHGITDERLWKEFSPFGSITSAKVMVEGGRSKGYGFVCFSSPQEASKALTEMNGRIVSKKPLYVSLAQRKAERQAQLTDLYMKRLASDRAVPYGGSSYKLPLFGPMPTLPPAQIHAAYYKNRQIAQVRPIPPWKSQSDIFTLFPNMPGAIQSSPRLPTLNTTTSTQSTEPQITGSTALTGHSVRQYKYSAGARNLHNLLEQLNNRPSIAPQQPSLLVQGQEPLTATLLSSSSPEEQKEVLGERLFPLVQAIQPEMASKITGMLLELDNSELLHMLESPESLHSMVDEAIEVLRTHQTKEASHEKEIKAV</sequence>
<dbReference type="SMART" id="SM00517">
    <property type="entry name" value="PolyA"/>
    <property type="match status" value="1"/>
</dbReference>
<dbReference type="InterPro" id="IPR012677">
    <property type="entry name" value="Nucleotide-bd_a/b_plait_sf"/>
</dbReference>
<dbReference type="InterPro" id="IPR034364">
    <property type="entry name" value="PABP_RRM1"/>
</dbReference>
<dbReference type="GO" id="GO:0003723">
    <property type="term" value="F:RNA binding"/>
    <property type="evidence" value="ECO:0007669"/>
    <property type="project" value="UniProtKB-UniRule"/>
</dbReference>
<evidence type="ECO:0000313" key="8">
    <source>
        <dbReference type="EMBL" id="KAG8578444.1"/>
    </source>
</evidence>
<comment type="subcellular location">
    <subcellularLocation>
        <location evidence="5">Cytoplasm</location>
    </subcellularLocation>
</comment>
<dbReference type="SUPFAM" id="SSF54928">
    <property type="entry name" value="RNA-binding domain, RBD"/>
    <property type="match status" value="2"/>
</dbReference>
<dbReference type="InterPro" id="IPR006515">
    <property type="entry name" value="PABP_1234"/>
</dbReference>
<dbReference type="InterPro" id="IPR035979">
    <property type="entry name" value="RBD_domain_sf"/>
</dbReference>
<keyword evidence="5" id="KW-0963">Cytoplasm</keyword>
<dbReference type="Gene3D" id="3.30.70.330">
    <property type="match status" value="4"/>
</dbReference>
<comment type="similarity">
    <text evidence="1 5">Belongs to the polyadenylate-binding protein type-1 family.</text>
</comment>
<dbReference type="AlphaFoldDB" id="A0AAV7C1E2"/>